<dbReference type="EnsemblMetazoa" id="tetur16g00720.1">
    <property type="protein sequence ID" value="tetur16g00720.1"/>
    <property type="gene ID" value="tetur16g00720"/>
</dbReference>
<proteinExistence type="inferred from homology"/>
<dbReference type="InterPro" id="IPR040663">
    <property type="entry name" value="DNA_pol_D_N"/>
</dbReference>
<sequence length="465" mass="52145">MEVDSGDAVVPRSTVTPSSQVFNGSNYPRIKVRHENLCDDFILEENHFTSQYFPFYVARLKTLKPLIQKLAVQKWGTNVRFSSMSEMNDKDDPRVIIIGILFKKMENQPTVLKEISSEDNQIVPQSTADCYIDDTDYLILQDETENVRLSGNISIHSHVTGIVVGLKGCVNPDGNDFIVEEICYPSLPSPYVEKLPPIETKYILLLSGLGFSKNPSSQLCKATDLLKSFITGFLRPEDAEKSQKISRVIIAGNLIGEKVRAEELAKDEAHGKPWLKQSKPFFVDIMEKVDSFLVEFARTIGVEIMPGHTDPTCQPLPQQPMSPCIIPKSSTLDSIHCVSNPYCGAYDSRLFIGSSGQNIDDIRRFSNLTDPIEIMEKTVIWSHLAPTVPDTLPGLNVKPDNPEDPFILTRLPDVYFVGNQKEFSTSFKEMGNRHIRFISIPKFETTFTGVLLNLADLTCEKISFG</sequence>
<dbReference type="OrthoDB" id="3763at2759"/>
<feature type="domain" description="DNA polymerase delta subunit OB-fold" evidence="4">
    <location>
        <begin position="51"/>
        <end position="182"/>
    </location>
</feature>
<comment type="similarity">
    <text evidence="1">Belongs to the DNA polymerase delta/II small subunit family.</text>
</comment>
<reference evidence="5" key="2">
    <citation type="submission" date="2015-06" db="UniProtKB">
        <authorList>
            <consortium name="EnsemblMetazoa"/>
        </authorList>
    </citation>
    <scope>IDENTIFICATION</scope>
</reference>
<dbReference type="PANTHER" id="PTHR10416">
    <property type="entry name" value="DNA POLYMERASE DELTA SUBUNIT 2"/>
    <property type="match status" value="1"/>
</dbReference>
<dbReference type="Pfam" id="PF18018">
    <property type="entry name" value="DNA_pol_D_N"/>
    <property type="match status" value="1"/>
</dbReference>
<organism evidence="5 6">
    <name type="scientific">Tetranychus urticae</name>
    <name type="common">Two-spotted spider mite</name>
    <dbReference type="NCBI Taxonomy" id="32264"/>
    <lineage>
        <taxon>Eukaryota</taxon>
        <taxon>Metazoa</taxon>
        <taxon>Ecdysozoa</taxon>
        <taxon>Arthropoda</taxon>
        <taxon>Chelicerata</taxon>
        <taxon>Arachnida</taxon>
        <taxon>Acari</taxon>
        <taxon>Acariformes</taxon>
        <taxon>Trombidiformes</taxon>
        <taxon>Prostigmata</taxon>
        <taxon>Eleutherengona</taxon>
        <taxon>Raphignathae</taxon>
        <taxon>Tetranychoidea</taxon>
        <taxon>Tetranychidae</taxon>
        <taxon>Tetranychus</taxon>
    </lineage>
</organism>
<gene>
    <name evidence="5" type="primary">107365999</name>
</gene>
<evidence type="ECO:0000259" key="3">
    <source>
        <dbReference type="Pfam" id="PF04042"/>
    </source>
</evidence>
<evidence type="ECO:0000313" key="6">
    <source>
        <dbReference type="Proteomes" id="UP000015104"/>
    </source>
</evidence>
<dbReference type="InterPro" id="IPR007185">
    <property type="entry name" value="DNA_pol_a/d/e_bsu"/>
</dbReference>
<dbReference type="STRING" id="32264.T1KNE7"/>
<protein>
    <recommendedName>
        <fullName evidence="7">DNA polymerase delta small subunit</fullName>
    </recommendedName>
</protein>
<dbReference type="GO" id="GO:0003677">
    <property type="term" value="F:DNA binding"/>
    <property type="evidence" value="ECO:0007669"/>
    <property type="project" value="InterPro"/>
</dbReference>
<accession>T1KNE7</accession>
<dbReference type="KEGG" id="tut:107365999"/>
<dbReference type="eggNOG" id="KOG2732">
    <property type="taxonomic scope" value="Eukaryota"/>
</dbReference>
<evidence type="ECO:0000259" key="4">
    <source>
        <dbReference type="Pfam" id="PF18018"/>
    </source>
</evidence>
<dbReference type="OMA" id="DFIDPPI"/>
<dbReference type="GO" id="GO:0006271">
    <property type="term" value="P:DNA strand elongation involved in DNA replication"/>
    <property type="evidence" value="ECO:0007669"/>
    <property type="project" value="TreeGrafter"/>
</dbReference>
<dbReference type="GO" id="GO:0043625">
    <property type="term" value="C:delta DNA polymerase complex"/>
    <property type="evidence" value="ECO:0007669"/>
    <property type="project" value="TreeGrafter"/>
</dbReference>
<evidence type="ECO:0000256" key="1">
    <source>
        <dbReference type="ARBA" id="ARBA00006035"/>
    </source>
</evidence>
<feature type="domain" description="DNA polymerase alpha/delta/epsilon subunit B" evidence="3">
    <location>
        <begin position="203"/>
        <end position="424"/>
    </location>
</feature>
<keyword evidence="6" id="KW-1185">Reference proteome</keyword>
<dbReference type="InterPro" id="IPR024826">
    <property type="entry name" value="DNA_pol_delta/II_ssu"/>
</dbReference>
<dbReference type="EMBL" id="CAEY01000276">
    <property type="status" value="NOT_ANNOTATED_CDS"/>
    <property type="molecule type" value="Genomic_DNA"/>
</dbReference>
<dbReference type="PANTHER" id="PTHR10416:SF0">
    <property type="entry name" value="DNA POLYMERASE DELTA SUBUNIT 2"/>
    <property type="match status" value="1"/>
</dbReference>
<name>T1KNE7_TETUR</name>
<evidence type="ECO:0000256" key="2">
    <source>
        <dbReference type="ARBA" id="ARBA00022705"/>
    </source>
</evidence>
<keyword evidence="2" id="KW-0235">DNA replication</keyword>
<dbReference type="Gene3D" id="2.40.50.430">
    <property type="match status" value="1"/>
</dbReference>
<dbReference type="AlphaFoldDB" id="T1KNE7"/>
<evidence type="ECO:0008006" key="7">
    <source>
        <dbReference type="Google" id="ProtNLM"/>
    </source>
</evidence>
<dbReference type="Pfam" id="PF04042">
    <property type="entry name" value="DNA_pol_E_B"/>
    <property type="match status" value="1"/>
</dbReference>
<dbReference type="Gene3D" id="3.60.21.50">
    <property type="match status" value="1"/>
</dbReference>
<dbReference type="Proteomes" id="UP000015104">
    <property type="component" value="Unassembled WGS sequence"/>
</dbReference>
<evidence type="ECO:0000313" key="5">
    <source>
        <dbReference type="EnsemblMetazoa" id="tetur16g00720.1"/>
    </source>
</evidence>
<reference evidence="6" key="1">
    <citation type="submission" date="2011-08" db="EMBL/GenBank/DDBJ databases">
        <authorList>
            <person name="Rombauts S."/>
        </authorList>
    </citation>
    <scope>NUCLEOTIDE SEQUENCE</scope>
    <source>
        <strain evidence="6">London</strain>
    </source>
</reference>
<dbReference type="HOGENOM" id="CLU_021763_0_0_1"/>